<dbReference type="AlphaFoldDB" id="A0A6A6QQ05"/>
<name>A0A6A6QQ05_9PEZI</name>
<feature type="region of interest" description="Disordered" evidence="1">
    <location>
        <begin position="301"/>
        <end position="328"/>
    </location>
</feature>
<reference evidence="2" key="1">
    <citation type="journal article" date="2020" name="Stud. Mycol.">
        <title>101 Dothideomycetes genomes: a test case for predicting lifestyles and emergence of pathogens.</title>
        <authorList>
            <person name="Haridas S."/>
            <person name="Albert R."/>
            <person name="Binder M."/>
            <person name="Bloem J."/>
            <person name="Labutti K."/>
            <person name="Salamov A."/>
            <person name="Andreopoulos B."/>
            <person name="Baker S."/>
            <person name="Barry K."/>
            <person name="Bills G."/>
            <person name="Bluhm B."/>
            <person name="Cannon C."/>
            <person name="Castanera R."/>
            <person name="Culley D."/>
            <person name="Daum C."/>
            <person name="Ezra D."/>
            <person name="Gonzalez J."/>
            <person name="Henrissat B."/>
            <person name="Kuo A."/>
            <person name="Liang C."/>
            <person name="Lipzen A."/>
            <person name="Lutzoni F."/>
            <person name="Magnuson J."/>
            <person name="Mondo S."/>
            <person name="Nolan M."/>
            <person name="Ohm R."/>
            <person name="Pangilinan J."/>
            <person name="Park H.-J."/>
            <person name="Ramirez L."/>
            <person name="Alfaro M."/>
            <person name="Sun H."/>
            <person name="Tritt A."/>
            <person name="Yoshinaga Y."/>
            <person name="Zwiers L.-H."/>
            <person name="Turgeon B."/>
            <person name="Goodwin S."/>
            <person name="Spatafora J."/>
            <person name="Crous P."/>
            <person name="Grigoriev I."/>
        </authorList>
    </citation>
    <scope>NUCLEOTIDE SEQUENCE</scope>
    <source>
        <strain evidence="2">CBS 269.34</strain>
    </source>
</reference>
<evidence type="ECO:0000256" key="1">
    <source>
        <dbReference type="SAM" id="MobiDB-lite"/>
    </source>
</evidence>
<accession>A0A6A6QQ05</accession>
<proteinExistence type="predicted"/>
<gene>
    <name evidence="2" type="ORF">BU16DRAFT_582413</name>
</gene>
<keyword evidence="3" id="KW-1185">Reference proteome</keyword>
<protein>
    <submittedName>
        <fullName evidence="2">Uncharacterized protein</fullName>
    </submittedName>
</protein>
<organism evidence="2 3">
    <name type="scientific">Lophium mytilinum</name>
    <dbReference type="NCBI Taxonomy" id="390894"/>
    <lineage>
        <taxon>Eukaryota</taxon>
        <taxon>Fungi</taxon>
        <taxon>Dikarya</taxon>
        <taxon>Ascomycota</taxon>
        <taxon>Pezizomycotina</taxon>
        <taxon>Dothideomycetes</taxon>
        <taxon>Pleosporomycetidae</taxon>
        <taxon>Mytilinidiales</taxon>
        <taxon>Mytilinidiaceae</taxon>
        <taxon>Lophium</taxon>
    </lineage>
</organism>
<evidence type="ECO:0000313" key="3">
    <source>
        <dbReference type="Proteomes" id="UP000799750"/>
    </source>
</evidence>
<feature type="compositionally biased region" description="Basic residues" evidence="1">
    <location>
        <begin position="317"/>
        <end position="328"/>
    </location>
</feature>
<dbReference type="EMBL" id="MU004190">
    <property type="protein sequence ID" value="KAF2494495.1"/>
    <property type="molecule type" value="Genomic_DNA"/>
</dbReference>
<dbReference type="Proteomes" id="UP000799750">
    <property type="component" value="Unassembled WGS sequence"/>
</dbReference>
<evidence type="ECO:0000313" key="2">
    <source>
        <dbReference type="EMBL" id="KAF2494495.1"/>
    </source>
</evidence>
<feature type="compositionally biased region" description="Basic and acidic residues" evidence="1">
    <location>
        <begin position="301"/>
        <end position="316"/>
    </location>
</feature>
<sequence length="328" mass="38256">MLLRCGISTQDGQRQPTASPLLNLPAEIRQQILFEVLSQSITIILDNTTIIATRLKRVCRLLRADFAEILPLWLPEPTTKVVIKSPEGTRRLADLQRQYTELAARSGRQWGGIQTIRMQVIRNIAWPQNPTTEIKADQLFTLNPLQDHDYALLPDTVNKIIVDLTMPPKPLRSIKAWWPDASHCRGAPPEGLAEFWYSFTYALCGSDMVVATGLFNVGNGPAYCNYHGTYGRDGKKLMSIETKGRFPPSHIQPMLFSKHVDWHRLSVVEIRFEDYFKEYKRKFQPHMQWWEDMRKEQWEADERKRKAEWEEQEKLEKPKRKKRKTGRK</sequence>